<feature type="chain" id="PRO_5040862939" description="DUF5642 domain-containing protein" evidence="1">
    <location>
        <begin position="29"/>
        <end position="244"/>
    </location>
</feature>
<keyword evidence="3" id="KW-1185">Reference proteome</keyword>
<sequence>MRRVHVAGIVFCASIGMLLSGCSSNGSAQSDAAASGGAATAPAPTTPKEQLLLDQAAFPAGAQHQPITPEMLKSQADKVVDTTQSAQVTPAQCGAHQVDLKKALANAVDDVAATTYIADGHMYLEMIFGHPLNLDQVKTAISGPCANVTMKMSLGGQQAETKSTSTAVALPGGVDPAHAYAYRQVVTTELGPQGPTQSASLLGYAQVRGMTVAMNEVNLGGGTTDQAEFDKLFTAAVQKVEQAK</sequence>
<dbReference type="Proteomes" id="UP001152755">
    <property type="component" value="Unassembled WGS sequence"/>
</dbReference>
<evidence type="ECO:0000313" key="3">
    <source>
        <dbReference type="Proteomes" id="UP001152755"/>
    </source>
</evidence>
<reference evidence="2" key="1">
    <citation type="submission" date="2022-08" db="EMBL/GenBank/DDBJ databases">
        <title>Genome analysis of Corynebacteriales strain.</title>
        <authorList>
            <person name="Lee S.D."/>
        </authorList>
    </citation>
    <scope>NUCLEOTIDE SEQUENCE</scope>
    <source>
        <strain evidence="2">D3-21</strain>
    </source>
</reference>
<accession>A0A9X4M3B2</accession>
<dbReference type="AlphaFoldDB" id="A0A9X4M3B2"/>
<proteinExistence type="predicted"/>
<evidence type="ECO:0000256" key="1">
    <source>
        <dbReference type="SAM" id="SignalP"/>
    </source>
</evidence>
<gene>
    <name evidence="2" type="ORF">NVS88_07745</name>
</gene>
<dbReference type="RefSeq" id="WP_332519605.1">
    <property type="nucleotide sequence ID" value="NZ_JANRHA010000004.1"/>
</dbReference>
<feature type="signal peptide" evidence="1">
    <location>
        <begin position="1"/>
        <end position="28"/>
    </location>
</feature>
<dbReference type="EMBL" id="JANRHA010000004">
    <property type="protein sequence ID" value="MDG3014448.1"/>
    <property type="molecule type" value="Genomic_DNA"/>
</dbReference>
<comment type="caution">
    <text evidence="2">The sequence shown here is derived from an EMBL/GenBank/DDBJ whole genome shotgun (WGS) entry which is preliminary data.</text>
</comment>
<evidence type="ECO:0000313" key="2">
    <source>
        <dbReference type="EMBL" id="MDG3014448.1"/>
    </source>
</evidence>
<evidence type="ECO:0008006" key="4">
    <source>
        <dbReference type="Google" id="ProtNLM"/>
    </source>
</evidence>
<keyword evidence="1" id="KW-0732">Signal</keyword>
<protein>
    <recommendedName>
        <fullName evidence="4">DUF5642 domain-containing protein</fullName>
    </recommendedName>
</protein>
<name>A0A9X4M3B2_9ACTN</name>
<dbReference type="PROSITE" id="PS51257">
    <property type="entry name" value="PROKAR_LIPOPROTEIN"/>
    <property type="match status" value="1"/>
</dbReference>
<organism evidence="2 3">
    <name type="scientific">Speluncibacter jeojiensis</name>
    <dbReference type="NCBI Taxonomy" id="2710754"/>
    <lineage>
        <taxon>Bacteria</taxon>
        <taxon>Bacillati</taxon>
        <taxon>Actinomycetota</taxon>
        <taxon>Actinomycetes</taxon>
        <taxon>Mycobacteriales</taxon>
        <taxon>Speluncibacteraceae</taxon>
        <taxon>Speluncibacter</taxon>
    </lineage>
</organism>